<dbReference type="PANTHER" id="PTHR35803">
    <property type="entry name" value="GLUCAN 1,4-ALPHA-GLUCOSIDASE SUSB-RELATED"/>
    <property type="match status" value="1"/>
</dbReference>
<dbReference type="Proteomes" id="UP000594042">
    <property type="component" value="Chromosome"/>
</dbReference>
<evidence type="ECO:0000259" key="8">
    <source>
        <dbReference type="Pfam" id="PF14508"/>
    </source>
</evidence>
<evidence type="ECO:0000259" key="9">
    <source>
        <dbReference type="Pfam" id="PF14509"/>
    </source>
</evidence>
<evidence type="ECO:0000313" key="10">
    <source>
        <dbReference type="EMBL" id="BCI63619.1"/>
    </source>
</evidence>
<evidence type="ECO:0000259" key="7">
    <source>
        <dbReference type="Pfam" id="PF10566"/>
    </source>
</evidence>
<feature type="signal peptide" evidence="6">
    <location>
        <begin position="1"/>
        <end position="19"/>
    </location>
</feature>
<dbReference type="InterPro" id="IPR052720">
    <property type="entry name" value="Glycosyl_hydrolase_97"/>
</dbReference>
<dbReference type="Gene3D" id="2.60.40.1180">
    <property type="entry name" value="Golgi alpha-mannosidase II"/>
    <property type="match status" value="1"/>
</dbReference>
<dbReference type="GO" id="GO:0016798">
    <property type="term" value="F:hydrolase activity, acting on glycosyl bonds"/>
    <property type="evidence" value="ECO:0007669"/>
    <property type="project" value="UniProtKB-KW"/>
</dbReference>
<dbReference type="Pfam" id="PF10566">
    <property type="entry name" value="Glyco_hydro_97"/>
    <property type="match status" value="1"/>
</dbReference>
<dbReference type="PANTHER" id="PTHR35803:SF2">
    <property type="entry name" value="RETAINING ALPHA-GALACTOSIDASE"/>
    <property type="match status" value="1"/>
</dbReference>
<gene>
    <name evidence="10" type="ORF">Cop2CBH44_19720</name>
</gene>
<comment type="subunit">
    <text evidence="2">Monomer.</text>
</comment>
<dbReference type="InterPro" id="IPR017853">
    <property type="entry name" value="GH"/>
</dbReference>
<feature type="chain" id="PRO_5028955771" evidence="6">
    <location>
        <begin position="20"/>
        <end position="654"/>
    </location>
</feature>
<evidence type="ECO:0000256" key="2">
    <source>
        <dbReference type="ARBA" id="ARBA00011245"/>
    </source>
</evidence>
<dbReference type="InterPro" id="IPR019563">
    <property type="entry name" value="GH97_catalytic"/>
</dbReference>
<accession>A0A7G1HV37</accession>
<evidence type="ECO:0000313" key="11">
    <source>
        <dbReference type="Proteomes" id="UP000594042"/>
    </source>
</evidence>
<dbReference type="GO" id="GO:0030246">
    <property type="term" value="F:carbohydrate binding"/>
    <property type="evidence" value="ECO:0007669"/>
    <property type="project" value="InterPro"/>
</dbReference>
<sequence>MKNKPVLFLSLLICLSSNAREIVIKSPDKNLKATIVLSDKVMAKVCDNDRELFTIDRISLITNCGSIPAEQVRLKKVQRRTVNSTIVPVVKEKRAIIPEIYNEMILNFSDNSSIIFRLYDNGFAYRIVTNFSRELTIKEESAIYSFDSNAKITYQQDHSPNSNCERPYVHKLAGEWGAEDMGNLPILVELPSSKRLLFLESDVQDYPYMWLKGGVQGDMKMFQWNCPKDYNIYDINVNQDVTRVKQVVSRYDYIAKVQGSRAFPWRIMAIANNDIDLINCQLTYLLASELKITDTSWIKPGWVILDWWSRYGIYGVDFESGVNTETAKYMIDFVKEFGMQYYLFDLGWAYKNSLIKTTPKLDMDEVMRYAQEKGVGIMLWVASALLDEQMEIAMDQFEKWGIKGLKIDFIDRSDQDVSRFCWRVAEEAAKRKMILNFHGIYIPDGIRRAYPNVLTREALMEFEYNGFSDFVTPDHDCTLPFIRNVAGPQDYIPGTMMNATKKNFRQNNDTPMSQGTRVHSMAMAVISESPMQMLPDAPTLYYEEEECGRFLTRIPVEWDETKPLQGKVGDYVAIARRNGDEWYVGAITDWTPRKLILDFDFLDAGKNYTIELFRDGPNASKMAVDYVKEIGNVQKGKRMEIDMAPGGGWLARIY</sequence>
<dbReference type="RefSeq" id="WP_200754721.1">
    <property type="nucleotide sequence ID" value="NZ_AP023322.1"/>
</dbReference>
<evidence type="ECO:0000256" key="5">
    <source>
        <dbReference type="ARBA" id="ARBA00023295"/>
    </source>
</evidence>
<comment type="cofactor">
    <cofactor evidence="1">
        <name>Ca(2+)</name>
        <dbReference type="ChEBI" id="CHEBI:29108"/>
    </cofactor>
</comment>
<dbReference type="InterPro" id="IPR014718">
    <property type="entry name" value="GH-type_carb-bd"/>
</dbReference>
<protein>
    <submittedName>
        <fullName evidence="10">Alpha-glucosidase</fullName>
    </submittedName>
</protein>
<dbReference type="AlphaFoldDB" id="A0A7G1HV37"/>
<feature type="domain" description="Glycosyl-hydrolase 97 catalytic" evidence="7">
    <location>
        <begin position="307"/>
        <end position="458"/>
    </location>
</feature>
<dbReference type="SUPFAM" id="SSF51445">
    <property type="entry name" value="(Trans)glycosidases"/>
    <property type="match status" value="1"/>
</dbReference>
<keyword evidence="6" id="KW-0732">Signal</keyword>
<dbReference type="InterPro" id="IPR013785">
    <property type="entry name" value="Aldolase_TIM"/>
</dbReference>
<evidence type="ECO:0000256" key="1">
    <source>
        <dbReference type="ARBA" id="ARBA00001913"/>
    </source>
</evidence>
<dbReference type="Gene3D" id="3.20.20.70">
    <property type="entry name" value="Aldolase class I"/>
    <property type="match status" value="1"/>
</dbReference>
<reference evidence="11" key="1">
    <citation type="submission" date="2020-07" db="EMBL/GenBank/DDBJ databases">
        <title>Complete genome sequencing of Coprobacter sp. strain 2CBH44.</title>
        <authorList>
            <person name="Sakamoto M."/>
            <person name="Murakami T."/>
            <person name="Mori H."/>
        </authorList>
    </citation>
    <scope>NUCLEOTIDE SEQUENCE [LARGE SCALE GENOMIC DNA]</scope>
    <source>
        <strain evidence="11">2CBH44</strain>
    </source>
</reference>
<dbReference type="InterPro" id="IPR029486">
    <property type="entry name" value="GH97_N"/>
</dbReference>
<feature type="domain" description="Glycosyl-hydrolase 97 N-terminal" evidence="8">
    <location>
        <begin position="24"/>
        <end position="287"/>
    </location>
</feature>
<keyword evidence="5" id="KW-0326">Glycosidase</keyword>
<keyword evidence="4" id="KW-0106">Calcium</keyword>
<evidence type="ECO:0000256" key="4">
    <source>
        <dbReference type="ARBA" id="ARBA00022837"/>
    </source>
</evidence>
<dbReference type="KEGG" id="copr:Cop2CBH44_19720"/>
<keyword evidence="3" id="KW-0378">Hydrolase</keyword>
<dbReference type="Gene3D" id="2.70.98.10">
    <property type="match status" value="1"/>
</dbReference>
<dbReference type="EMBL" id="AP023322">
    <property type="protein sequence ID" value="BCI63619.1"/>
    <property type="molecule type" value="Genomic_DNA"/>
</dbReference>
<evidence type="ECO:0000256" key="6">
    <source>
        <dbReference type="SAM" id="SignalP"/>
    </source>
</evidence>
<dbReference type="InterPro" id="IPR029483">
    <property type="entry name" value="GH97_C"/>
</dbReference>
<organism evidence="10 11">
    <name type="scientific">Coprobacter secundus subsp. similis</name>
    <dbReference type="NCBI Taxonomy" id="2751153"/>
    <lineage>
        <taxon>Bacteria</taxon>
        <taxon>Pseudomonadati</taxon>
        <taxon>Bacteroidota</taxon>
        <taxon>Bacteroidia</taxon>
        <taxon>Bacteroidales</taxon>
        <taxon>Barnesiellaceae</taxon>
        <taxon>Coprobacter</taxon>
    </lineage>
</organism>
<dbReference type="InterPro" id="IPR013780">
    <property type="entry name" value="Glyco_hydro_b"/>
</dbReference>
<feature type="domain" description="Glycosyl-hydrolase 97 C-terminal oligomerisation" evidence="9">
    <location>
        <begin position="557"/>
        <end position="653"/>
    </location>
</feature>
<name>A0A7G1HV37_9BACT</name>
<dbReference type="Pfam" id="PF14509">
    <property type="entry name" value="GH97_C"/>
    <property type="match status" value="1"/>
</dbReference>
<dbReference type="Pfam" id="PF14508">
    <property type="entry name" value="GH97_N"/>
    <property type="match status" value="1"/>
</dbReference>
<evidence type="ECO:0000256" key="3">
    <source>
        <dbReference type="ARBA" id="ARBA00022801"/>
    </source>
</evidence>
<keyword evidence="11" id="KW-1185">Reference proteome</keyword>
<proteinExistence type="predicted"/>